<dbReference type="OrthoDB" id="156345at2"/>
<dbReference type="Proteomes" id="UP000299580">
    <property type="component" value="Chromosome"/>
</dbReference>
<dbReference type="EC" id="2.7.1.81" evidence="7"/>
<proteinExistence type="predicted"/>
<feature type="domain" description="Aminoglycoside phosphotransferase" evidence="9">
    <location>
        <begin position="58"/>
        <end position="287"/>
    </location>
</feature>
<organism evidence="10 11">
    <name type="scientific">Brenneria rubrifaciens</name>
    <dbReference type="NCBI Taxonomy" id="55213"/>
    <lineage>
        <taxon>Bacteria</taxon>
        <taxon>Pseudomonadati</taxon>
        <taxon>Pseudomonadota</taxon>
        <taxon>Gammaproteobacteria</taxon>
        <taxon>Enterobacterales</taxon>
        <taxon>Pectobacteriaceae</taxon>
        <taxon>Brenneria</taxon>
    </lineage>
</organism>
<keyword evidence="4" id="KW-0418">Kinase</keyword>
<sequence>MSESMINPPPLSPGDERFIDHGRVTGSVPQVSCQQAAEIAWQLYGVRGDVNLLPGERDLNFCLTVSPDQRYMLKVINAAESAEVSHFQSALLLHIAQQAPDLPIPRVIMTRDGRTEPIVERAGGPLSIRMVSYLAGTPQHVTFPSVELMHQLGETLARLDRALDNFIHPAANRTLLWDISRAEQARPYLTYVQDVPQRQHINRVFERYNEFVAPALISLRRQTIHNDLNPHNVLVNTRQPTQVAGIIDFGDALHAPLVCELATALAYQVSDSADPFEYVIPFVAAYHQRLPLTPQEISLLPDLIATRMALAMTISQWRASGYPANRDYLLRNLPRCWRSLNQIANYSSERCLSRLQQACYQEGRENK</sequence>
<evidence type="ECO:0000256" key="1">
    <source>
        <dbReference type="ARBA" id="ARBA00004496"/>
    </source>
</evidence>
<comment type="function">
    <text evidence="6">Catalyzes the GTP-dependent phosphorylation of 5-hydroxy-L-lysine.</text>
</comment>
<comment type="catalytic activity">
    <reaction evidence="5">
        <text>(5R)-5-hydroxy-L-lysine + GTP = (5R)-5-phosphooxy-L-lysine + GDP + H(+)</text>
        <dbReference type="Rhea" id="RHEA:19049"/>
        <dbReference type="ChEBI" id="CHEBI:15378"/>
        <dbReference type="ChEBI" id="CHEBI:37565"/>
        <dbReference type="ChEBI" id="CHEBI:57882"/>
        <dbReference type="ChEBI" id="CHEBI:58189"/>
        <dbReference type="ChEBI" id="CHEBI:58357"/>
        <dbReference type="EC" id="2.7.1.81"/>
    </reaction>
</comment>
<accession>A0A4P8QWD7</accession>
<dbReference type="RefSeq" id="WP_137713563.1">
    <property type="nucleotide sequence ID" value="NZ_CP034035.1"/>
</dbReference>
<dbReference type="PANTHER" id="PTHR21064">
    <property type="entry name" value="AMINOGLYCOSIDE PHOSPHOTRANSFERASE DOMAIN-CONTAINING PROTEIN-RELATED"/>
    <property type="match status" value="1"/>
</dbReference>
<evidence type="ECO:0000256" key="3">
    <source>
        <dbReference type="ARBA" id="ARBA00022679"/>
    </source>
</evidence>
<dbReference type="GO" id="GO:0047992">
    <property type="term" value="F:hydroxylysine kinase activity"/>
    <property type="evidence" value="ECO:0007669"/>
    <property type="project" value="UniProtKB-EC"/>
</dbReference>
<dbReference type="EMBL" id="CP034035">
    <property type="protein sequence ID" value="QCR08525.1"/>
    <property type="molecule type" value="Genomic_DNA"/>
</dbReference>
<dbReference type="SUPFAM" id="SSF56112">
    <property type="entry name" value="Protein kinase-like (PK-like)"/>
    <property type="match status" value="1"/>
</dbReference>
<evidence type="ECO:0000256" key="4">
    <source>
        <dbReference type="ARBA" id="ARBA00022777"/>
    </source>
</evidence>
<dbReference type="InterPro" id="IPR050249">
    <property type="entry name" value="Pseudomonas-type_ThrB"/>
</dbReference>
<keyword evidence="3 10" id="KW-0808">Transferase</keyword>
<evidence type="ECO:0000259" key="9">
    <source>
        <dbReference type="Pfam" id="PF01636"/>
    </source>
</evidence>
<name>A0A4P8QWD7_9GAMM</name>
<evidence type="ECO:0000313" key="10">
    <source>
        <dbReference type="EMBL" id="QCR08525.1"/>
    </source>
</evidence>
<evidence type="ECO:0000256" key="2">
    <source>
        <dbReference type="ARBA" id="ARBA00022490"/>
    </source>
</evidence>
<dbReference type="Gene3D" id="3.90.1200.10">
    <property type="match status" value="1"/>
</dbReference>
<dbReference type="PANTHER" id="PTHR21064:SF1">
    <property type="entry name" value="HYDROXYLYSINE KINASE"/>
    <property type="match status" value="1"/>
</dbReference>
<dbReference type="InterPro" id="IPR011009">
    <property type="entry name" value="Kinase-like_dom_sf"/>
</dbReference>
<comment type="subcellular location">
    <subcellularLocation>
        <location evidence="1">Cytoplasm</location>
    </subcellularLocation>
</comment>
<keyword evidence="2" id="KW-0963">Cytoplasm</keyword>
<keyword evidence="11" id="KW-1185">Reference proteome</keyword>
<protein>
    <recommendedName>
        <fullName evidence="8">Hydroxylysine kinase</fullName>
        <ecNumber evidence="7">2.7.1.81</ecNumber>
    </recommendedName>
</protein>
<evidence type="ECO:0000313" key="11">
    <source>
        <dbReference type="Proteomes" id="UP000299580"/>
    </source>
</evidence>
<dbReference type="KEGG" id="brb:EH207_08325"/>
<dbReference type="AlphaFoldDB" id="A0A4P8QWD7"/>
<dbReference type="GO" id="GO:0005737">
    <property type="term" value="C:cytoplasm"/>
    <property type="evidence" value="ECO:0007669"/>
    <property type="project" value="UniProtKB-SubCell"/>
</dbReference>
<evidence type="ECO:0000256" key="5">
    <source>
        <dbReference type="ARBA" id="ARBA00036820"/>
    </source>
</evidence>
<reference evidence="10 11" key="1">
    <citation type="submission" date="2018-11" db="EMBL/GenBank/DDBJ databases">
        <title>Genome sequences of Brenneria nigrifluens and Brenneria rubrifaciens.</title>
        <authorList>
            <person name="Poret-Peterson A.T."/>
            <person name="McClean A.E."/>
            <person name="Kluepfel D.A."/>
        </authorList>
    </citation>
    <scope>NUCLEOTIDE SEQUENCE [LARGE SCALE GENOMIC DNA]</scope>
    <source>
        <strain evidence="10 11">6D370</strain>
    </source>
</reference>
<evidence type="ECO:0000256" key="7">
    <source>
        <dbReference type="ARBA" id="ARBA00038873"/>
    </source>
</evidence>
<evidence type="ECO:0000256" key="6">
    <source>
        <dbReference type="ARBA" id="ARBA00037368"/>
    </source>
</evidence>
<dbReference type="Pfam" id="PF01636">
    <property type="entry name" value="APH"/>
    <property type="match status" value="1"/>
</dbReference>
<gene>
    <name evidence="10" type="ORF">EH207_08325</name>
</gene>
<dbReference type="InterPro" id="IPR002575">
    <property type="entry name" value="Aminoglycoside_PTrfase"/>
</dbReference>
<evidence type="ECO:0000256" key="8">
    <source>
        <dbReference type="ARBA" id="ARBA00040505"/>
    </source>
</evidence>